<evidence type="ECO:0000313" key="2">
    <source>
        <dbReference type="Proteomes" id="UP001148737"/>
    </source>
</evidence>
<dbReference type="Proteomes" id="UP001148737">
    <property type="component" value="Unassembled WGS sequence"/>
</dbReference>
<comment type="caution">
    <text evidence="1">The sequence shown here is derived from an EMBL/GenBank/DDBJ whole genome shotgun (WGS) entry which is preliminary data.</text>
</comment>
<reference evidence="1" key="1">
    <citation type="submission" date="2022-07" db="EMBL/GenBank/DDBJ databases">
        <title>Genome Sequence of Lecanicillium saksenae.</title>
        <authorList>
            <person name="Buettner E."/>
        </authorList>
    </citation>
    <scope>NUCLEOTIDE SEQUENCE</scope>
    <source>
        <strain evidence="1">VT-O1</strain>
    </source>
</reference>
<evidence type="ECO:0000313" key="1">
    <source>
        <dbReference type="EMBL" id="KAJ3477466.1"/>
    </source>
</evidence>
<sequence length="563" mass="62949">MLDLCVALRPASLVHHAPQVIRLGRVSSLSYALLHLVGAVVADLRVALLEIPSIAVVITIELLIVRMVRVVGQVLRQGCRKQSLILYTFFAEDDVRPNSGGWLGFGVLRRRGFSLSRDWRVGNVAILEICRIAREAEKIGYRAVKLEARLLAAVEAAEVLGPSYAAHGIYRARRINKTNRKSGFPPVHKKLRSKQNKTQGNAAARMILMNVKLLVTGKKFCPERSANNGFRDQASCPGALTRKTTRPPDVNRFLHLLPATRRTRKREDPPGGDIVIPSANIAEFLKGELLVPRLDDAKPWLWLCGRPMPPRPLHHQLALRREIIITEDPGLHLVWSPGRIFLKPVPEWLLCAAFFAEHVTGELAPRARGFLFTYCALVANKSDFRIAIDKGLLPPDMEWSDWKARAGDIATNHDARQVSPRYWYGELRLDRLNKVFKYRLGQLRGYSSIDGPSLYMDMFYDNFAILAAALTYTIVVLTAMQVGLGVDRLKSDSVFQNASYGFTIFSIISPLAGALAAVLLAVPIFCNNWIETKRYRTDRLELDFAEGGVEILGDKGCWRDAGS</sequence>
<keyword evidence="2" id="KW-1185">Reference proteome</keyword>
<name>A0ACC1QJ05_9HYPO</name>
<gene>
    <name evidence="1" type="ORF">NLG97_g8829</name>
</gene>
<protein>
    <submittedName>
        <fullName evidence="1">Uncharacterized protein</fullName>
    </submittedName>
</protein>
<accession>A0ACC1QJ05</accession>
<organism evidence="1 2">
    <name type="scientific">Lecanicillium saksenae</name>
    <dbReference type="NCBI Taxonomy" id="468837"/>
    <lineage>
        <taxon>Eukaryota</taxon>
        <taxon>Fungi</taxon>
        <taxon>Dikarya</taxon>
        <taxon>Ascomycota</taxon>
        <taxon>Pezizomycotina</taxon>
        <taxon>Sordariomycetes</taxon>
        <taxon>Hypocreomycetidae</taxon>
        <taxon>Hypocreales</taxon>
        <taxon>Cordycipitaceae</taxon>
        <taxon>Lecanicillium</taxon>
    </lineage>
</organism>
<dbReference type="EMBL" id="JANAKD010001651">
    <property type="protein sequence ID" value="KAJ3477466.1"/>
    <property type="molecule type" value="Genomic_DNA"/>
</dbReference>
<proteinExistence type="predicted"/>